<dbReference type="GeneID" id="76201924"/>
<dbReference type="Proteomes" id="UP001596417">
    <property type="component" value="Unassembled WGS sequence"/>
</dbReference>
<dbReference type="EMBL" id="JBHTAX010000004">
    <property type="protein sequence ID" value="MFC7192256.1"/>
    <property type="molecule type" value="Genomic_DNA"/>
</dbReference>
<sequence>MTEHTLTVAEEQHTELDIVRERVLAFEDEKRHEGISDSSWLHSA</sequence>
<proteinExistence type="predicted"/>
<protein>
    <submittedName>
        <fullName evidence="1">Uncharacterized protein</fullName>
    </submittedName>
</protein>
<keyword evidence="2" id="KW-1185">Reference proteome</keyword>
<dbReference type="AlphaFoldDB" id="A0ABD5YXZ8"/>
<organism evidence="1 2">
    <name type="scientific">Halocatena marina</name>
    <dbReference type="NCBI Taxonomy" id="2934937"/>
    <lineage>
        <taxon>Archaea</taxon>
        <taxon>Methanobacteriati</taxon>
        <taxon>Methanobacteriota</taxon>
        <taxon>Stenosarchaea group</taxon>
        <taxon>Halobacteria</taxon>
        <taxon>Halobacteriales</taxon>
        <taxon>Natronomonadaceae</taxon>
        <taxon>Halocatena</taxon>
    </lineage>
</organism>
<name>A0ABD5YXZ8_9EURY</name>
<evidence type="ECO:0000313" key="1">
    <source>
        <dbReference type="EMBL" id="MFC7192256.1"/>
    </source>
</evidence>
<reference evidence="1 2" key="1">
    <citation type="journal article" date="2019" name="Int. J. Syst. Evol. Microbiol.">
        <title>The Global Catalogue of Microorganisms (GCM) 10K type strain sequencing project: providing services to taxonomists for standard genome sequencing and annotation.</title>
        <authorList>
            <consortium name="The Broad Institute Genomics Platform"/>
            <consortium name="The Broad Institute Genome Sequencing Center for Infectious Disease"/>
            <person name="Wu L."/>
            <person name="Ma J."/>
        </authorList>
    </citation>
    <scope>NUCLEOTIDE SEQUENCE [LARGE SCALE GENOMIC DNA]</scope>
    <source>
        <strain evidence="1 2">RDMS1</strain>
    </source>
</reference>
<dbReference type="RefSeq" id="WP_264556314.1">
    <property type="nucleotide sequence ID" value="NZ_CP109980.1"/>
</dbReference>
<comment type="caution">
    <text evidence="1">The sequence shown here is derived from an EMBL/GenBank/DDBJ whole genome shotgun (WGS) entry which is preliminary data.</text>
</comment>
<accession>A0ABD5YXZ8</accession>
<evidence type="ECO:0000313" key="2">
    <source>
        <dbReference type="Proteomes" id="UP001596417"/>
    </source>
</evidence>
<gene>
    <name evidence="1" type="ORF">ACFQL7_22180</name>
</gene>